<gene>
    <name evidence="1" type="ORF">C2L65_25230</name>
</gene>
<organism evidence="1 2">
    <name type="scientific">Paraburkholderia terrae</name>
    <dbReference type="NCBI Taxonomy" id="311230"/>
    <lineage>
        <taxon>Bacteria</taxon>
        <taxon>Pseudomonadati</taxon>
        <taxon>Pseudomonadota</taxon>
        <taxon>Betaproteobacteria</taxon>
        <taxon>Burkholderiales</taxon>
        <taxon>Burkholderiaceae</taxon>
        <taxon>Paraburkholderia</taxon>
    </lineage>
</organism>
<dbReference type="InterPro" id="IPR010265">
    <property type="entry name" value="Phage_lambda_TipM"/>
</dbReference>
<dbReference type="AlphaFoldDB" id="A0A2I8ETR3"/>
<dbReference type="EMBL" id="CP026112">
    <property type="protein sequence ID" value="AUT62880.1"/>
    <property type="molecule type" value="Genomic_DNA"/>
</dbReference>
<accession>A0A2I8ETR3</accession>
<proteinExistence type="predicted"/>
<dbReference type="Proteomes" id="UP000243502">
    <property type="component" value="Chromosome 2"/>
</dbReference>
<dbReference type="Pfam" id="PF05939">
    <property type="entry name" value="Phage_min_tail"/>
    <property type="match status" value="1"/>
</dbReference>
<name>A0A2I8ETR3_9BURK</name>
<dbReference type="KEGG" id="pter:C2L65_25230"/>
<dbReference type="OrthoDB" id="8607203at2"/>
<dbReference type="RefSeq" id="WP_052426959.1">
    <property type="nucleotide sequence ID" value="NZ_CP026112.1"/>
</dbReference>
<sequence>MITTFDEWLAAFRQLQPRAAGAIFDWCVSDASYELEPRVILAQFGDGYAQRRAAGINTQDRVWSVSIRSATPDVAQDVLAFLEARNGVDAFSWTPPRGGSTQTVICPSWSFSYGDQIADGSRLMNVSMKFQQVHQ</sequence>
<reference evidence="1 2" key="1">
    <citation type="submission" date="2018-01" db="EMBL/GenBank/DDBJ databases">
        <title>Species boundaries and ecological features among Paraburkholderia terrae DSMZ17804T, P. hospita DSMZ17164T and P. caribensis DSMZ13236T.</title>
        <authorList>
            <person name="Pratama A.A."/>
        </authorList>
    </citation>
    <scope>NUCLEOTIDE SEQUENCE [LARGE SCALE GENOMIC DNA]</scope>
    <source>
        <strain evidence="1 2">DSM 17804</strain>
    </source>
</reference>
<protein>
    <submittedName>
        <fullName evidence="1">Phage tail protein</fullName>
    </submittedName>
</protein>
<evidence type="ECO:0000313" key="2">
    <source>
        <dbReference type="Proteomes" id="UP000243502"/>
    </source>
</evidence>
<evidence type="ECO:0000313" key="1">
    <source>
        <dbReference type="EMBL" id="AUT62880.1"/>
    </source>
</evidence>